<keyword evidence="1" id="KW-0472">Membrane</keyword>
<reference evidence="2" key="1">
    <citation type="journal article" date="2005" name="J. Bacteriol.">
        <title>A hypervariable 130-kilobase genomic region of Magnetospirillum gryphiswaldense comprises a magnetosome island which undergoes frequent rearrangements during stationary growth.</title>
        <authorList>
            <person name="Ullrich S."/>
            <person name="Kube M."/>
            <person name="Schuebbe S."/>
            <person name="Reinhardt R."/>
            <person name="Schueler D."/>
        </authorList>
    </citation>
    <scope>NUCLEOTIDE SEQUENCE</scope>
    <source>
        <strain evidence="2">MSR-1</strain>
    </source>
</reference>
<gene>
    <name evidence="2" type="primary">mms6</name>
    <name evidence="2" type="ORF">mgIa26</name>
    <name evidence="3" type="ORF">MGR_4073</name>
</gene>
<dbReference type="NCBIfam" id="NF040917">
    <property type="entry name" value="Mms6"/>
    <property type="match status" value="1"/>
</dbReference>
<reference evidence="3" key="2">
    <citation type="journal article" date="2007" name="J. Bacteriol.">
        <title>Comparative genome analysis of four magnetotactic bacteria reveals a complex set of group-specific genes implicated in magnetosome biomineralization and function.</title>
        <authorList>
            <person name="Richter M."/>
            <person name="Kube M."/>
            <person name="Bazylinski D.A."/>
            <person name="Lombardot T."/>
            <person name="Gloeckner F.O."/>
            <person name="Reinhardt R."/>
            <person name="Schueler D."/>
        </authorList>
    </citation>
    <scope>NUCLEOTIDE SEQUENCE</scope>
    <source>
        <strain evidence="3">MSR-1</strain>
    </source>
</reference>
<dbReference type="EMBL" id="AM085146">
    <property type="protein sequence ID" value="CAJ30096.1"/>
    <property type="molecule type" value="Genomic_DNA"/>
</dbReference>
<evidence type="ECO:0000256" key="1">
    <source>
        <dbReference type="SAM" id="Phobius"/>
    </source>
</evidence>
<evidence type="ECO:0000313" key="2">
    <source>
        <dbReference type="EMBL" id="CAJ30096.1"/>
    </source>
</evidence>
<organism evidence="2">
    <name type="scientific">Magnetospirillum gryphiswaldense</name>
    <dbReference type="NCBI Taxonomy" id="55518"/>
    <lineage>
        <taxon>Bacteria</taxon>
        <taxon>Pseudomonadati</taxon>
        <taxon>Pseudomonadota</taxon>
        <taxon>Alphaproteobacteria</taxon>
        <taxon>Rhodospirillales</taxon>
        <taxon>Rhodospirillaceae</taxon>
        <taxon>Magnetospirillum</taxon>
    </lineage>
</organism>
<accession>Q3BKD2</accession>
<protein>
    <submittedName>
        <fullName evidence="2">Magnetosome protein Mms6</fullName>
    </submittedName>
</protein>
<dbReference type="AlphaFoldDB" id="Q3BKD2"/>
<evidence type="ECO:0000313" key="3">
    <source>
        <dbReference type="EMBL" id="CAM78005.1"/>
    </source>
</evidence>
<dbReference type="InterPro" id="IPR053517">
    <property type="entry name" value="Magnetite_Biomin-Domain"/>
</dbReference>
<feature type="transmembrane region" description="Helical" evidence="1">
    <location>
        <begin position="95"/>
        <end position="115"/>
    </location>
</feature>
<dbReference type="EMBL" id="CU459003">
    <property type="protein sequence ID" value="CAM78005.1"/>
    <property type="molecule type" value="Genomic_DNA"/>
</dbReference>
<name>Q3BKD2_9PROT</name>
<sequence length="136" mass="12755">MVCPPGVPVGTKAAALGEMEREGATAKVGAGKVGAAKAGAAPAAAQGAGTKVVAAQGAGAKAAAVGVGKVGAGAKAVGGTIWSGKGLALGLGMGLGAWGPLILGVVGAGAVYAYMKSRDIEAAQSDEEVELRDALS</sequence>
<keyword evidence="1" id="KW-0812">Transmembrane</keyword>
<keyword evidence="1" id="KW-1133">Transmembrane helix</keyword>
<proteinExistence type="predicted"/>